<dbReference type="Pfam" id="PF07883">
    <property type="entry name" value="Cupin_2"/>
    <property type="match status" value="1"/>
</dbReference>
<gene>
    <name evidence="3" type="ORF">IMCC3135_06015</name>
</gene>
<protein>
    <recommendedName>
        <fullName evidence="2">Cupin type-2 domain-containing protein</fullName>
    </recommendedName>
</protein>
<dbReference type="RefSeq" id="WP_088916770.1">
    <property type="nucleotide sequence ID" value="NZ_CP018632.1"/>
</dbReference>
<evidence type="ECO:0000259" key="2">
    <source>
        <dbReference type="Pfam" id="PF07883"/>
    </source>
</evidence>
<dbReference type="KEGG" id="gai:IMCC3135_06015"/>
<keyword evidence="4" id="KW-1185">Reference proteome</keyword>
<dbReference type="Proteomes" id="UP000250079">
    <property type="component" value="Chromosome"/>
</dbReference>
<accession>A0A2Z2NLA8</accession>
<dbReference type="InterPro" id="IPR011051">
    <property type="entry name" value="RmlC_Cupin_sf"/>
</dbReference>
<evidence type="ECO:0000256" key="1">
    <source>
        <dbReference type="ARBA" id="ARBA00022723"/>
    </source>
</evidence>
<organism evidence="3 4">
    <name type="scientific">Granulosicoccus antarcticus IMCC3135</name>
    <dbReference type="NCBI Taxonomy" id="1192854"/>
    <lineage>
        <taxon>Bacteria</taxon>
        <taxon>Pseudomonadati</taxon>
        <taxon>Pseudomonadota</taxon>
        <taxon>Gammaproteobacteria</taxon>
        <taxon>Chromatiales</taxon>
        <taxon>Granulosicoccaceae</taxon>
        <taxon>Granulosicoccus</taxon>
    </lineage>
</organism>
<keyword evidence="1" id="KW-0479">Metal-binding</keyword>
<feature type="domain" description="Cupin type-2" evidence="2">
    <location>
        <begin position="49"/>
        <end position="119"/>
    </location>
</feature>
<dbReference type="InterPro" id="IPR013096">
    <property type="entry name" value="Cupin_2"/>
</dbReference>
<dbReference type="InterPro" id="IPR014710">
    <property type="entry name" value="RmlC-like_jellyroll"/>
</dbReference>
<evidence type="ECO:0000313" key="4">
    <source>
        <dbReference type="Proteomes" id="UP000250079"/>
    </source>
</evidence>
<reference evidence="3 4" key="1">
    <citation type="submission" date="2016-12" db="EMBL/GenBank/DDBJ databases">
        <authorList>
            <person name="Song W.-J."/>
            <person name="Kurnit D.M."/>
        </authorList>
    </citation>
    <scope>NUCLEOTIDE SEQUENCE [LARGE SCALE GENOMIC DNA]</scope>
    <source>
        <strain evidence="3 4">IMCC3135</strain>
    </source>
</reference>
<evidence type="ECO:0000313" key="3">
    <source>
        <dbReference type="EMBL" id="ASJ71315.1"/>
    </source>
</evidence>
<name>A0A2Z2NLA8_9GAMM</name>
<dbReference type="GO" id="GO:0046872">
    <property type="term" value="F:metal ion binding"/>
    <property type="evidence" value="ECO:0007669"/>
    <property type="project" value="UniProtKB-KW"/>
</dbReference>
<dbReference type="AlphaFoldDB" id="A0A2Z2NLA8"/>
<dbReference type="OrthoDB" id="116921at2"/>
<proteinExistence type="predicted"/>
<sequence length="161" mass="17519">MDDERYVLKALEIAEFEGTAKTHFLNPEAQRSNKSLGDLTGLSGIGFHLIEVQPGQQSTEYHVHHHEDECTYILSGSALVTVGEETHEVGAGDFIGYRAGGLAHTMLATGDEPLVCIVVGSRLKHDVGDYPRLGKRIYRQAGLPWNLVDHDAIVTPDAGAK</sequence>
<dbReference type="EMBL" id="CP018632">
    <property type="protein sequence ID" value="ASJ71315.1"/>
    <property type="molecule type" value="Genomic_DNA"/>
</dbReference>
<dbReference type="PANTHER" id="PTHR35848">
    <property type="entry name" value="OXALATE-BINDING PROTEIN"/>
    <property type="match status" value="1"/>
</dbReference>
<dbReference type="CDD" id="cd02224">
    <property type="entry name" value="cupin_SPO2919-like"/>
    <property type="match status" value="1"/>
</dbReference>
<dbReference type="SUPFAM" id="SSF51182">
    <property type="entry name" value="RmlC-like cupins"/>
    <property type="match status" value="1"/>
</dbReference>
<dbReference type="Gene3D" id="2.60.120.10">
    <property type="entry name" value="Jelly Rolls"/>
    <property type="match status" value="1"/>
</dbReference>
<dbReference type="InterPro" id="IPR051610">
    <property type="entry name" value="GPI/OXD"/>
</dbReference>